<feature type="compositionally biased region" description="Basic residues" evidence="1">
    <location>
        <begin position="218"/>
        <end position="230"/>
    </location>
</feature>
<dbReference type="AlphaFoldDB" id="A0A6C0IRK7"/>
<reference evidence="2" key="1">
    <citation type="journal article" date="2020" name="Nature">
        <title>Giant virus diversity and host interactions through global metagenomics.</title>
        <authorList>
            <person name="Schulz F."/>
            <person name="Roux S."/>
            <person name="Paez-Espino D."/>
            <person name="Jungbluth S."/>
            <person name="Walsh D.A."/>
            <person name="Denef V.J."/>
            <person name="McMahon K.D."/>
            <person name="Konstantinidis K.T."/>
            <person name="Eloe-Fadrosh E.A."/>
            <person name="Kyrpides N.C."/>
            <person name="Woyke T."/>
        </authorList>
    </citation>
    <scope>NUCLEOTIDE SEQUENCE</scope>
    <source>
        <strain evidence="2">GVMAG-M-3300024261-8</strain>
    </source>
</reference>
<dbReference type="EMBL" id="MN740244">
    <property type="protein sequence ID" value="QHT95652.1"/>
    <property type="molecule type" value="Genomic_DNA"/>
</dbReference>
<evidence type="ECO:0000313" key="2">
    <source>
        <dbReference type="EMBL" id="QHT95652.1"/>
    </source>
</evidence>
<proteinExistence type="predicted"/>
<protein>
    <recommendedName>
        <fullName evidence="3">N-acetyltransferase domain-containing protein</fullName>
    </recommendedName>
</protein>
<evidence type="ECO:0008006" key="3">
    <source>
        <dbReference type="Google" id="ProtNLM"/>
    </source>
</evidence>
<name>A0A6C0IRK7_9ZZZZ</name>
<evidence type="ECO:0000256" key="1">
    <source>
        <dbReference type="SAM" id="MobiDB-lite"/>
    </source>
</evidence>
<accession>A0A6C0IRK7</accession>
<feature type="region of interest" description="Disordered" evidence="1">
    <location>
        <begin position="218"/>
        <end position="240"/>
    </location>
</feature>
<organism evidence="2">
    <name type="scientific">viral metagenome</name>
    <dbReference type="NCBI Taxonomy" id="1070528"/>
    <lineage>
        <taxon>unclassified sequences</taxon>
        <taxon>metagenomes</taxon>
        <taxon>organismal metagenomes</taxon>
    </lineage>
</organism>
<sequence length="240" mass="27908">MSSSITYYSAIYNILPSKNIASRICFPEYECDLLPREIGLRELADLVANMQKICFKDKNIDNENSERIYNMFLNKHDPTVAVALSLGYDKETTDYTDFIDGGSATIKMSKENTFTQRQPWFNEVCRSKRMEGNKSPLPIIMDMIDKYITEKLSKRYKNINGLYLYVEKEPEHGDPEVLLRYYPKYGFKEFLLGGEVDEEYYYMKKCYGKDLSPVRKTKAKSTRVSKKRKTNSTVKKAASI</sequence>